<keyword evidence="3" id="KW-1185">Reference proteome</keyword>
<name>B4VUY6_9CYAN</name>
<accession>B4VUY6</accession>
<sequence>MMFRAPVENRCQLQRVIKDASCQDSHRWVEEWKQVFPESSLPQPEPPLPRKSAPGKRPRVTPKALARPTKPKPVSSPTAAPASIPDFGTGVQTRDYTVSWRLVSNSGQEEGFIRPIIGGKGFPYYSGASMKGAFLRQCSPAEGLRYCGGKLSDSETQPGILRFHGAYPVDMNWTKRLVDIVHSQQEKQVIADETTNANAQISLYQVTLRFGISSTQVLEESQWQQIWQRWEQALAQGIGGRVSAGYGQFHPVTSQPPLLQVMLKGQGVASTLIREHQQRLAEFRPNSFKAALRGHTLRLLSGLTDAETAKEFTQRLWGGFGKGNGSIVGGLQVQVQVAAGELELQRRDYQPNNSKASIPLYHLKSGCLGISAMSGNLSTSQAQQFTQIAAALVKFALLLGGLGKSWRRVDHYLFYPEYLQNSKKPAMGCHWEYLEPAIDYCQTVNQLTDIGAGIDQIRQVMREWIPPEKRLPSDELSPSVQQWREPWHRQRVQVWGRWARDGKSQAIDWFHGAYQGENSIKNPHRLTGSMGTTGRIWHRMYPNYVRDDSGEVRVGRGYVELLTIFPPQKCSDTDRFLRFLRRDTEFEQVW</sequence>
<gene>
    <name evidence="2" type="ORF">MC7420_4101</name>
</gene>
<dbReference type="HOGENOM" id="CLU_038137_0_0_3"/>
<dbReference type="AlphaFoldDB" id="B4VUY6"/>
<dbReference type="Proteomes" id="UP000003835">
    <property type="component" value="Unassembled WGS sequence"/>
</dbReference>
<dbReference type="EMBL" id="DS989854">
    <property type="protein sequence ID" value="EDX74116.1"/>
    <property type="molecule type" value="Genomic_DNA"/>
</dbReference>
<proteinExistence type="predicted"/>
<protein>
    <submittedName>
        <fullName evidence="2">CRISPR-associated RAMP protein</fullName>
    </submittedName>
</protein>
<evidence type="ECO:0000256" key="1">
    <source>
        <dbReference type="SAM" id="MobiDB-lite"/>
    </source>
</evidence>
<dbReference type="STRING" id="118168.MC7420_4101"/>
<reference evidence="2 3" key="1">
    <citation type="submission" date="2008-07" db="EMBL/GenBank/DDBJ databases">
        <authorList>
            <person name="Tandeau de Marsac N."/>
            <person name="Ferriera S."/>
            <person name="Johnson J."/>
            <person name="Kravitz S."/>
            <person name="Beeson K."/>
            <person name="Sutton G."/>
            <person name="Rogers Y.-H."/>
            <person name="Friedman R."/>
            <person name="Frazier M."/>
            <person name="Venter J.C."/>
        </authorList>
    </citation>
    <scope>NUCLEOTIDE SEQUENCE [LARGE SCALE GENOMIC DNA]</scope>
    <source>
        <strain evidence="2 3">PCC 7420</strain>
    </source>
</reference>
<evidence type="ECO:0000313" key="3">
    <source>
        <dbReference type="Proteomes" id="UP000003835"/>
    </source>
</evidence>
<evidence type="ECO:0000313" key="2">
    <source>
        <dbReference type="EMBL" id="EDX74116.1"/>
    </source>
</evidence>
<organism evidence="2 3">
    <name type="scientific">Coleofasciculus chthonoplastes PCC 7420</name>
    <dbReference type="NCBI Taxonomy" id="118168"/>
    <lineage>
        <taxon>Bacteria</taxon>
        <taxon>Bacillati</taxon>
        <taxon>Cyanobacteriota</taxon>
        <taxon>Cyanophyceae</taxon>
        <taxon>Coleofasciculales</taxon>
        <taxon>Coleofasciculaceae</taxon>
        <taxon>Coleofasciculus</taxon>
    </lineage>
</organism>
<dbReference type="eggNOG" id="COG1604">
    <property type="taxonomic scope" value="Bacteria"/>
</dbReference>
<feature type="region of interest" description="Disordered" evidence="1">
    <location>
        <begin position="38"/>
        <end position="88"/>
    </location>
</feature>